<proteinExistence type="predicted"/>
<dbReference type="Proteomes" id="UP001148629">
    <property type="component" value="Unassembled WGS sequence"/>
</dbReference>
<organism evidence="1 2">
    <name type="scientific">Fusarium decemcellulare</name>
    <dbReference type="NCBI Taxonomy" id="57161"/>
    <lineage>
        <taxon>Eukaryota</taxon>
        <taxon>Fungi</taxon>
        <taxon>Dikarya</taxon>
        <taxon>Ascomycota</taxon>
        <taxon>Pezizomycotina</taxon>
        <taxon>Sordariomycetes</taxon>
        <taxon>Hypocreomycetidae</taxon>
        <taxon>Hypocreales</taxon>
        <taxon>Nectriaceae</taxon>
        <taxon>Fusarium</taxon>
        <taxon>Fusarium decemcellulare species complex</taxon>
    </lineage>
</organism>
<keyword evidence="2" id="KW-1185">Reference proteome</keyword>
<evidence type="ECO:0000313" key="1">
    <source>
        <dbReference type="EMBL" id="KAJ3538868.1"/>
    </source>
</evidence>
<protein>
    <submittedName>
        <fullName evidence="1">Uncharacterized protein</fullName>
    </submittedName>
</protein>
<name>A0ACC1SFV1_9HYPO</name>
<reference evidence="1" key="1">
    <citation type="submission" date="2022-08" db="EMBL/GenBank/DDBJ databases">
        <title>Genome Sequence of Fusarium decemcellulare.</title>
        <authorList>
            <person name="Buettner E."/>
        </authorList>
    </citation>
    <scope>NUCLEOTIDE SEQUENCE</scope>
    <source>
        <strain evidence="1">Babe19</strain>
    </source>
</reference>
<accession>A0ACC1SFV1</accession>
<sequence>MASDIKPFKIQVSDSELESLKNKLGNSSFTSEVDFSDDWNYGTPLSDVKRLAAYWRDGFDWRAQEAKLNELPQFTTPVSVDGFGDIEVHFLHQKSSKADSIPLLFCHGWPGSFLEVLKILPLLTDTGNGPSFHVVAPSLPNFGFSEGVKKRGFAPPQYAETLHKLMLKLGYDKYVTQGGDWGYIVTRLIGVQYPESCVASHLNFVRVLKAPSFTTTPWQYLLHALFPYAEHEKEGIARTDWFHREGFGYNLEQSTKPSTLGFALADSPVALLAWIYEKLHDWTDSYPWTDDEILTWISVYQFSTAGPAASARIYYESKHANTEQTKKGDDYLSHVPLGLSYFPRDIMVPPKTWGRTLGPVVFEKIHPDGGHFAAHERPKQLAEDLKEMFGNNGGASHVCDETLPCCKRCMIRREQCSYLKEYGNANTLSPGYMLDRPKSRATLSPSPSSSLEQPSSSLSLHDLDLTHQYLTQTYATLWGKIEGQLIWRDVIFQMALDDRILLDGLLATAAMHKIASSRSPNQQLENIALQKQGTALEGLRMRLQSAEASMWEPLFPLSVLLSYWTFASRQLPDKLNILSTSSDTDISTNYAMDSPTEQFLLLVRRSQPTRTIVTENREWYLHGRLSELTRVPEIDKLPALDHQVEYAISQLEHHLREESAVTKIIQTKVAVFSLRGMFRLTKCPELTYLLVGWPMQISEAYIENLRQRDQGALTVLCFWAVCFERLSELWWAAGWEDSATVFFINIAIHIDTLSHLLRTMSMFKNCTAVSDACPVEATTYGYYPSIPPNTILLAVFAICLCIQIVLAFLKRVYSYSIVIAASCLIEALGYAGRILMHNNPWNRSGMRLQIHFVRTNHPECSKLRPTLYTWIFIGCDIVSILLQAAGGGIAAGADKDPDKIDLGNNIIITGIAFQVVTMAGCGLLTVDYALRLFRRKRYFRHMEDQPIMGYSSSKTRIFQGAVTFAYVTVLIRCIYRIPEMAGGWGNPRMRNEKEFLLLDGLMIALAAIALTAFHPGFFFPAMRTGNQRKGKESSSPSKDVAL</sequence>
<evidence type="ECO:0000313" key="2">
    <source>
        <dbReference type="Proteomes" id="UP001148629"/>
    </source>
</evidence>
<dbReference type="EMBL" id="JANRMS010000493">
    <property type="protein sequence ID" value="KAJ3538868.1"/>
    <property type="molecule type" value="Genomic_DNA"/>
</dbReference>
<comment type="caution">
    <text evidence="1">The sequence shown here is derived from an EMBL/GenBank/DDBJ whole genome shotgun (WGS) entry which is preliminary data.</text>
</comment>
<gene>
    <name evidence="1" type="ORF">NM208_g5721</name>
</gene>